<accession>A0A8S5Q0G7</accession>
<sequence>MATKIYHTKLEGLANDKEVRKVAVTMFRNSCNRLADLVNAKLFDGSRNWYWIADEIGGTCDFEEADSLSPDEMARILEADMSHEDYVEWREANLANDRYINLKSWLMGARHDMFKEETKTFE</sequence>
<protein>
    <submittedName>
        <fullName evidence="1">Uncharacterized protein</fullName>
    </submittedName>
</protein>
<organism evidence="1">
    <name type="scientific">Siphoviridae sp. ctMOb8</name>
    <dbReference type="NCBI Taxonomy" id="2825460"/>
    <lineage>
        <taxon>Viruses</taxon>
        <taxon>Duplodnaviria</taxon>
        <taxon>Heunggongvirae</taxon>
        <taxon>Uroviricota</taxon>
        <taxon>Caudoviricetes</taxon>
    </lineage>
</organism>
<proteinExistence type="predicted"/>
<name>A0A8S5Q0G7_9CAUD</name>
<dbReference type="EMBL" id="BK015544">
    <property type="protein sequence ID" value="DAE12165.1"/>
    <property type="molecule type" value="Genomic_DNA"/>
</dbReference>
<evidence type="ECO:0000313" key="1">
    <source>
        <dbReference type="EMBL" id="DAE12165.1"/>
    </source>
</evidence>
<reference evidence="1" key="1">
    <citation type="journal article" date="2021" name="Proc. Natl. Acad. Sci. U.S.A.">
        <title>A Catalog of Tens of Thousands of Viruses from Human Metagenomes Reveals Hidden Associations with Chronic Diseases.</title>
        <authorList>
            <person name="Tisza M.J."/>
            <person name="Buck C.B."/>
        </authorList>
    </citation>
    <scope>NUCLEOTIDE SEQUENCE</scope>
    <source>
        <strain evidence="1">CtMOb8</strain>
    </source>
</reference>